<accession>A0A133XSS8</accession>
<comment type="caution">
    <text evidence="2">The sequence shown here is derived from an EMBL/GenBank/DDBJ whole genome shotgun (WGS) entry which is preliminary data.</text>
</comment>
<dbReference type="PATRIC" id="fig|87541.4.peg.1574"/>
<evidence type="ECO:0000313" key="2">
    <source>
        <dbReference type="EMBL" id="KXB33976.1"/>
    </source>
</evidence>
<gene>
    <name evidence="2" type="ORF">HMPREF3187_01585</name>
</gene>
<proteinExistence type="predicted"/>
<keyword evidence="1" id="KW-0472">Membrane</keyword>
<keyword evidence="1" id="KW-0812">Transmembrane</keyword>
<evidence type="ECO:0000313" key="3">
    <source>
        <dbReference type="Proteomes" id="UP000070422"/>
    </source>
</evidence>
<organism evidence="2 3">
    <name type="scientific">Aerococcus christensenii</name>
    <dbReference type="NCBI Taxonomy" id="87541"/>
    <lineage>
        <taxon>Bacteria</taxon>
        <taxon>Bacillati</taxon>
        <taxon>Bacillota</taxon>
        <taxon>Bacilli</taxon>
        <taxon>Lactobacillales</taxon>
        <taxon>Aerococcaceae</taxon>
        <taxon>Aerococcus</taxon>
    </lineage>
</organism>
<protein>
    <submittedName>
        <fullName evidence="2">Uncharacterized protein</fullName>
    </submittedName>
</protein>
<keyword evidence="1" id="KW-1133">Transmembrane helix</keyword>
<dbReference type="Proteomes" id="UP000070422">
    <property type="component" value="Unassembled WGS sequence"/>
</dbReference>
<dbReference type="EMBL" id="LSCQ01000088">
    <property type="protein sequence ID" value="KXB33976.1"/>
    <property type="molecule type" value="Genomic_DNA"/>
</dbReference>
<feature type="transmembrane region" description="Helical" evidence="1">
    <location>
        <begin position="38"/>
        <end position="58"/>
    </location>
</feature>
<evidence type="ECO:0000256" key="1">
    <source>
        <dbReference type="SAM" id="Phobius"/>
    </source>
</evidence>
<dbReference type="RefSeq" id="WP_060937268.1">
    <property type="nucleotide sequence ID" value="NZ_JASOZP010000044.1"/>
</dbReference>
<sequence length="74" mass="8644">MNKRELKKEVDEIVDHFAKAILQLVINGLIFFFCENDYVLLINALLTVFSLGGLYGAFFELDLLKMDLLYHKFE</sequence>
<dbReference type="AlphaFoldDB" id="A0A133XSS8"/>
<reference evidence="2 3" key="1">
    <citation type="submission" date="2016-01" db="EMBL/GenBank/DDBJ databases">
        <authorList>
            <person name="Oliw E.H."/>
        </authorList>
    </citation>
    <scope>NUCLEOTIDE SEQUENCE [LARGE SCALE GENOMIC DNA]</scope>
    <source>
        <strain evidence="2 3">KA00635</strain>
    </source>
</reference>
<name>A0A133XSS8_9LACT</name>